<dbReference type="Proteomes" id="UP001139887">
    <property type="component" value="Unassembled WGS sequence"/>
</dbReference>
<name>A0A9W8IEG7_9FUNG</name>
<feature type="transmembrane region" description="Helical" evidence="2">
    <location>
        <begin position="105"/>
        <end position="125"/>
    </location>
</feature>
<comment type="caution">
    <text evidence="3">The sequence shown here is derived from an EMBL/GenBank/DDBJ whole genome shotgun (WGS) entry which is preliminary data.</text>
</comment>
<feature type="transmembrane region" description="Helical" evidence="2">
    <location>
        <begin position="221"/>
        <end position="242"/>
    </location>
</feature>
<dbReference type="EMBL" id="JANBUW010000151">
    <property type="protein sequence ID" value="KAJ2848597.1"/>
    <property type="molecule type" value="Genomic_DNA"/>
</dbReference>
<dbReference type="AlphaFoldDB" id="A0A9W8IEG7"/>
<evidence type="ECO:0000256" key="1">
    <source>
        <dbReference type="SAM" id="MobiDB-lite"/>
    </source>
</evidence>
<evidence type="ECO:0000313" key="4">
    <source>
        <dbReference type="Proteomes" id="UP001139887"/>
    </source>
</evidence>
<organism evidence="3 4">
    <name type="scientific">Coemansia brasiliensis</name>
    <dbReference type="NCBI Taxonomy" id="2650707"/>
    <lineage>
        <taxon>Eukaryota</taxon>
        <taxon>Fungi</taxon>
        <taxon>Fungi incertae sedis</taxon>
        <taxon>Zoopagomycota</taxon>
        <taxon>Kickxellomycotina</taxon>
        <taxon>Kickxellomycetes</taxon>
        <taxon>Kickxellales</taxon>
        <taxon>Kickxellaceae</taxon>
        <taxon>Coemansia</taxon>
    </lineage>
</organism>
<feature type="transmembrane region" description="Helical" evidence="2">
    <location>
        <begin position="262"/>
        <end position="281"/>
    </location>
</feature>
<proteinExistence type="predicted"/>
<feature type="transmembrane region" description="Helical" evidence="2">
    <location>
        <begin position="36"/>
        <end position="57"/>
    </location>
</feature>
<feature type="region of interest" description="Disordered" evidence="1">
    <location>
        <begin position="368"/>
        <end position="390"/>
    </location>
</feature>
<evidence type="ECO:0000313" key="3">
    <source>
        <dbReference type="EMBL" id="KAJ2848597.1"/>
    </source>
</evidence>
<accession>A0A9W8IEG7</accession>
<dbReference type="OrthoDB" id="5548522at2759"/>
<feature type="transmembrane region" description="Helical" evidence="2">
    <location>
        <begin position="187"/>
        <end position="209"/>
    </location>
</feature>
<gene>
    <name evidence="3" type="ORF">IWW36_003208</name>
</gene>
<feature type="transmembrane region" description="Helical" evidence="2">
    <location>
        <begin position="146"/>
        <end position="167"/>
    </location>
</feature>
<keyword evidence="2" id="KW-1133">Transmembrane helix</keyword>
<protein>
    <submittedName>
        <fullName evidence="3">Uncharacterized protein</fullName>
    </submittedName>
</protein>
<feature type="transmembrane region" description="Helical" evidence="2">
    <location>
        <begin position="69"/>
        <end position="85"/>
    </location>
</feature>
<keyword evidence="2" id="KW-0812">Transmembrane</keyword>
<sequence length="390" mass="44413">MGNTLSFSLTANEQYRQEMGDRLGMDLDPRGKADCVMIIVIAAVYGIDLLAAIYILYNRKYPPIKCKSPLLMSCIIAAAILWFAGDLQANGHVPLADTQLKNCKAFGVWVRIILGVCTVSALVAMRAYGLFRVFGKNRPFRGWGLFLPYLVYCGCMLAYGIAMQVVASRLTIYYMWPFDICFYTPGFKASLFAIIWITWLIVAGLNWRIRNIKSSFNEARESLIACTAVFAVLIFTTVMHYTSPHFALNRKLRILTTSFDHLATNVFWWSIMAVPITNCLFRKQQYLDVWVAKLRSDGLQRMYDVSSPGNSAKESSVYQRNSLFTAHADYSLLRSEKALQSPLDSGYPYFDPMFDSYRFDPSNLNTVTFTSSQPEQPPKPKKKQKRVDMW</sequence>
<keyword evidence="4" id="KW-1185">Reference proteome</keyword>
<evidence type="ECO:0000256" key="2">
    <source>
        <dbReference type="SAM" id="Phobius"/>
    </source>
</evidence>
<keyword evidence="2" id="KW-0472">Membrane</keyword>
<feature type="compositionally biased region" description="Basic residues" evidence="1">
    <location>
        <begin position="379"/>
        <end position="390"/>
    </location>
</feature>
<reference evidence="3" key="1">
    <citation type="submission" date="2022-07" db="EMBL/GenBank/DDBJ databases">
        <title>Phylogenomic reconstructions and comparative analyses of Kickxellomycotina fungi.</title>
        <authorList>
            <person name="Reynolds N.K."/>
            <person name="Stajich J.E."/>
            <person name="Barry K."/>
            <person name="Grigoriev I.V."/>
            <person name="Crous P."/>
            <person name="Smith M.E."/>
        </authorList>
    </citation>
    <scope>NUCLEOTIDE SEQUENCE</scope>
    <source>
        <strain evidence="3">NRRL 1566</strain>
    </source>
</reference>